<accession>A0A3P3U9T9</accession>
<sequence length="442" mass="49467">MINHLILPAGPPRISQKDAVRIRHDYERFSETGLPEQVELYLLEQYGLDVSSFYGPRPIKNPFGKASGQLSLSAHQVQSDAEAGLGFVVLKTVIAEDEQGDRSMKEWAVKETRMEVGRIVGKETGEPGWNVTWHGRGWHGSFNEYLSFVREAIQLGRERGTVVVPSCKYHLPAAAEDFRLDEYRYTTRCLAQVWKEAGEPGPLQLEKDFSPTLAGSDLAAERPAIIRWLREVPKAIRSALPDREIRLGIKLMNTLFDDEFQLQTIKTLVEEGDEGADYIVYANRLYDSERQAAGGGKAGAAYGGPDLSARNLRILSGLRRLELEGELRSPVPALSGTGDVHSGKMALEYALRGVSSLQMHTLFQLPGDVYSMKRGSKTQRALHELYFHPDVGLVAWLLHLRETGEIAGRGGTASFCEVTNWYRDRGRSFFLESKNVKGRLYE</sequence>
<evidence type="ECO:0000313" key="1">
    <source>
        <dbReference type="EMBL" id="RRJ65223.1"/>
    </source>
</evidence>
<gene>
    <name evidence="1" type="ORF">EHV15_21635</name>
</gene>
<name>A0A3P3U9T9_9BACL</name>
<dbReference type="OrthoDB" id="2532974at2"/>
<organism evidence="1 2">
    <name type="scientific">Paenibacillus oralis</name>
    <dbReference type="NCBI Taxonomy" id="2490856"/>
    <lineage>
        <taxon>Bacteria</taxon>
        <taxon>Bacillati</taxon>
        <taxon>Bacillota</taxon>
        <taxon>Bacilli</taxon>
        <taxon>Bacillales</taxon>
        <taxon>Paenibacillaceae</taxon>
        <taxon>Paenibacillus</taxon>
    </lineage>
</organism>
<protein>
    <recommendedName>
        <fullName evidence="3">Dihydroorotate dehydrogenase domain-containing protein</fullName>
    </recommendedName>
</protein>
<keyword evidence="2" id="KW-1185">Reference proteome</keyword>
<dbReference type="Proteomes" id="UP000267017">
    <property type="component" value="Unassembled WGS sequence"/>
</dbReference>
<dbReference type="EMBL" id="RRCN01000001">
    <property type="protein sequence ID" value="RRJ65223.1"/>
    <property type="molecule type" value="Genomic_DNA"/>
</dbReference>
<dbReference type="InterPro" id="IPR013785">
    <property type="entry name" value="Aldolase_TIM"/>
</dbReference>
<proteinExistence type="predicted"/>
<reference evidence="1 2" key="1">
    <citation type="submission" date="2018-11" db="EMBL/GenBank/DDBJ databases">
        <title>Genome sequencing of Paenibacillus sp. KCOM 3021 (= ChDC PVNT-B20).</title>
        <authorList>
            <person name="Kook J.-K."/>
            <person name="Park S.-N."/>
            <person name="Lim Y.K."/>
        </authorList>
    </citation>
    <scope>NUCLEOTIDE SEQUENCE [LARGE SCALE GENOMIC DNA]</scope>
    <source>
        <strain evidence="1 2">KCOM 3021</strain>
    </source>
</reference>
<evidence type="ECO:0008006" key="3">
    <source>
        <dbReference type="Google" id="ProtNLM"/>
    </source>
</evidence>
<comment type="caution">
    <text evidence="1">The sequence shown here is derived from an EMBL/GenBank/DDBJ whole genome shotgun (WGS) entry which is preliminary data.</text>
</comment>
<dbReference type="RefSeq" id="WP_128633034.1">
    <property type="nucleotide sequence ID" value="NZ_RRCN01000001.1"/>
</dbReference>
<evidence type="ECO:0000313" key="2">
    <source>
        <dbReference type="Proteomes" id="UP000267017"/>
    </source>
</evidence>
<dbReference type="AlphaFoldDB" id="A0A3P3U9T9"/>
<dbReference type="Gene3D" id="3.20.20.70">
    <property type="entry name" value="Aldolase class I"/>
    <property type="match status" value="2"/>
</dbReference>
<dbReference type="SUPFAM" id="SSF51395">
    <property type="entry name" value="FMN-linked oxidoreductases"/>
    <property type="match status" value="1"/>
</dbReference>